<dbReference type="PROSITE" id="PS50943">
    <property type="entry name" value="HTH_CROC1"/>
    <property type="match status" value="1"/>
</dbReference>
<protein>
    <submittedName>
        <fullName evidence="2">Transcriptional regulator with XRE-family HTH domain</fullName>
    </submittedName>
</protein>
<dbReference type="Pfam" id="PF13560">
    <property type="entry name" value="HTH_31"/>
    <property type="match status" value="1"/>
</dbReference>
<keyword evidence="3" id="KW-1185">Reference proteome</keyword>
<dbReference type="Pfam" id="PF19054">
    <property type="entry name" value="DUF5753"/>
    <property type="match status" value="1"/>
</dbReference>
<sequence>MHESFQEKGMAVRQSPSVRARQLARELRGLRTRAGVTIDQVAAEMKWSTAKVSRIETAYTLITVADLHRLLAFYGVEEPAVERYVRLARAARERGWWETYGETLGERYAAFIGLEADAQAMHSYRVAIIHGLLQTADYTRACMMASVPALPPGEVDRQVEIRLKRQARLRSLEAMELFAVLDEGALRRRIADDGVMRDQLEYLLEAGKLSNVRILVVPFDNGYPGGLTDFSVLKFQEPEYPDIVYIEQMGGSLIIEDESQVFRYTSAFEKICGNALDETGSRDLIARIARAY</sequence>
<dbReference type="InterPro" id="IPR010982">
    <property type="entry name" value="Lambda_DNA-bd_dom_sf"/>
</dbReference>
<dbReference type="Gene3D" id="1.10.260.40">
    <property type="entry name" value="lambda repressor-like DNA-binding domains"/>
    <property type="match status" value="1"/>
</dbReference>
<evidence type="ECO:0000313" key="3">
    <source>
        <dbReference type="Proteomes" id="UP000591272"/>
    </source>
</evidence>
<reference evidence="2 3" key="1">
    <citation type="submission" date="2020-07" db="EMBL/GenBank/DDBJ databases">
        <title>Sequencing the genomes of 1000 actinobacteria strains.</title>
        <authorList>
            <person name="Klenk H.-P."/>
        </authorList>
    </citation>
    <scope>NUCLEOTIDE SEQUENCE [LARGE SCALE GENOMIC DNA]</scope>
    <source>
        <strain evidence="2 3">DSM 43461</strain>
    </source>
</reference>
<feature type="domain" description="HTH cro/C1-type" evidence="1">
    <location>
        <begin position="27"/>
        <end position="81"/>
    </location>
</feature>
<organism evidence="2 3">
    <name type="scientific">Actinomadura citrea</name>
    <dbReference type="NCBI Taxonomy" id="46158"/>
    <lineage>
        <taxon>Bacteria</taxon>
        <taxon>Bacillati</taxon>
        <taxon>Actinomycetota</taxon>
        <taxon>Actinomycetes</taxon>
        <taxon>Streptosporangiales</taxon>
        <taxon>Thermomonosporaceae</taxon>
        <taxon>Actinomadura</taxon>
    </lineage>
</organism>
<accession>A0A7Y9KFW1</accession>
<dbReference type="InterPro" id="IPR043917">
    <property type="entry name" value="DUF5753"/>
</dbReference>
<dbReference type="SUPFAM" id="SSF47413">
    <property type="entry name" value="lambda repressor-like DNA-binding domains"/>
    <property type="match status" value="1"/>
</dbReference>
<name>A0A7Y9KFW1_9ACTN</name>
<dbReference type="Proteomes" id="UP000591272">
    <property type="component" value="Unassembled WGS sequence"/>
</dbReference>
<dbReference type="EMBL" id="JACCBT010000001">
    <property type="protein sequence ID" value="NYE15861.1"/>
    <property type="molecule type" value="Genomic_DNA"/>
</dbReference>
<evidence type="ECO:0000259" key="1">
    <source>
        <dbReference type="PROSITE" id="PS50943"/>
    </source>
</evidence>
<dbReference type="AlphaFoldDB" id="A0A7Y9KFW1"/>
<comment type="caution">
    <text evidence="2">The sequence shown here is derived from an EMBL/GenBank/DDBJ whole genome shotgun (WGS) entry which is preliminary data.</text>
</comment>
<proteinExistence type="predicted"/>
<gene>
    <name evidence="2" type="ORF">BJ999_006157</name>
</gene>
<dbReference type="SMART" id="SM00530">
    <property type="entry name" value="HTH_XRE"/>
    <property type="match status" value="1"/>
</dbReference>
<dbReference type="CDD" id="cd00093">
    <property type="entry name" value="HTH_XRE"/>
    <property type="match status" value="1"/>
</dbReference>
<dbReference type="InterPro" id="IPR001387">
    <property type="entry name" value="Cro/C1-type_HTH"/>
</dbReference>
<evidence type="ECO:0000313" key="2">
    <source>
        <dbReference type="EMBL" id="NYE15861.1"/>
    </source>
</evidence>
<dbReference type="RefSeq" id="WP_179836490.1">
    <property type="nucleotide sequence ID" value="NZ_BMRD01000004.1"/>
</dbReference>
<dbReference type="GO" id="GO:0003677">
    <property type="term" value="F:DNA binding"/>
    <property type="evidence" value="ECO:0007669"/>
    <property type="project" value="InterPro"/>
</dbReference>